<organism evidence="12 13">
    <name type="scientific">Candidatus Thioglobus autotrophicus</name>
    <dbReference type="NCBI Taxonomy" id="1705394"/>
    <lineage>
        <taxon>Bacteria</taxon>
        <taxon>Pseudomonadati</taxon>
        <taxon>Pseudomonadota</taxon>
        <taxon>Gammaproteobacteria</taxon>
        <taxon>Candidatus Pseudothioglobaceae</taxon>
        <taxon>Candidatus Thioglobus</taxon>
    </lineage>
</organism>
<evidence type="ECO:0000256" key="3">
    <source>
        <dbReference type="ARBA" id="ARBA00022617"/>
    </source>
</evidence>
<dbReference type="SUPFAM" id="SSF46626">
    <property type="entry name" value="Cytochrome c"/>
    <property type="match status" value="2"/>
</dbReference>
<dbReference type="Proteomes" id="UP000058020">
    <property type="component" value="Chromosome"/>
</dbReference>
<feature type="binding site" description="axial binding residue" evidence="9">
    <location>
        <position position="129"/>
    </location>
    <ligand>
        <name>heme c</name>
        <dbReference type="ChEBI" id="CHEBI:61717"/>
        <label>2</label>
    </ligand>
    <ligandPart>
        <name>Fe</name>
        <dbReference type="ChEBI" id="CHEBI:18248"/>
    </ligandPart>
</feature>
<dbReference type="InterPro" id="IPR050597">
    <property type="entry name" value="Cytochrome_c_Oxidase_Subunit"/>
</dbReference>
<feature type="binding site" description="axial binding residue" evidence="9">
    <location>
        <position position="169"/>
    </location>
    <ligand>
        <name>heme c</name>
        <dbReference type="ChEBI" id="CHEBI:61717"/>
        <label>2</label>
    </ligand>
    <ligandPart>
        <name>Fe</name>
        <dbReference type="ChEBI" id="CHEBI:18248"/>
    </ligandPart>
</feature>
<evidence type="ECO:0000256" key="9">
    <source>
        <dbReference type="PIRSR" id="PIRSR000005-2"/>
    </source>
</evidence>
<dbReference type="STRING" id="1705394.SP60_06930"/>
<feature type="binding site" description="covalent" evidence="8">
    <location>
        <position position="128"/>
    </location>
    <ligand>
        <name>heme c</name>
        <dbReference type="ChEBI" id="CHEBI:61717"/>
        <label>2</label>
    </ligand>
</feature>
<keyword evidence="4 9" id="KW-0479">Metal-binding</keyword>
<dbReference type="InterPro" id="IPR009056">
    <property type="entry name" value="Cyt_c-like_dom"/>
</dbReference>
<keyword evidence="13" id="KW-1185">Reference proteome</keyword>
<feature type="binding site" description="axial binding residue" evidence="9">
    <location>
        <position position="77"/>
    </location>
    <ligand>
        <name>heme c</name>
        <dbReference type="ChEBI" id="CHEBI:61717"/>
        <label>1</label>
    </ligand>
    <ligandPart>
        <name>Fe</name>
        <dbReference type="ChEBI" id="CHEBI:18248"/>
    </ligandPart>
</feature>
<evidence type="ECO:0000313" key="12">
    <source>
        <dbReference type="EMBL" id="ALE52950.1"/>
    </source>
</evidence>
<name>A0A0M4NJQ6_9GAMM</name>
<reference evidence="12 13" key="1">
    <citation type="journal article" date="2015" name="Genome Announc.">
        <title>Genome Sequence of 'Candidatus Thioglobus autotrophica' Strain EF1, a Chemoautotroph from the SUP05 Clade of Marine Gammaproteobacteria.</title>
        <authorList>
            <person name="Shah V."/>
            <person name="Morris R.M."/>
        </authorList>
    </citation>
    <scope>NUCLEOTIDE SEQUENCE [LARGE SCALE GENOMIC DNA]</scope>
    <source>
        <strain evidence="12 13">EF1</strain>
    </source>
</reference>
<evidence type="ECO:0000256" key="2">
    <source>
        <dbReference type="ARBA" id="ARBA00022448"/>
    </source>
</evidence>
<dbReference type="PIRSF" id="PIRSF000005">
    <property type="entry name" value="Cytochrome_c4"/>
    <property type="match status" value="1"/>
</dbReference>
<feature type="binding site" description="covalent" evidence="8">
    <location>
        <position position="125"/>
    </location>
    <ligand>
        <name>heme c</name>
        <dbReference type="ChEBI" id="CHEBI:61717"/>
        <label>2</label>
    </ligand>
</feature>
<evidence type="ECO:0000256" key="4">
    <source>
        <dbReference type="ARBA" id="ARBA00022723"/>
    </source>
</evidence>
<dbReference type="AlphaFoldDB" id="A0A0M4NJQ6"/>
<dbReference type="PANTHER" id="PTHR33751">
    <property type="entry name" value="CBB3-TYPE CYTOCHROME C OXIDASE SUBUNIT FIXP"/>
    <property type="match status" value="1"/>
</dbReference>
<keyword evidence="2" id="KW-0813">Transport</keyword>
<proteinExistence type="predicted"/>
<protein>
    <recommendedName>
        <fullName evidence="11">Cytochrome c domain-containing protein</fullName>
    </recommendedName>
</protein>
<evidence type="ECO:0000256" key="10">
    <source>
        <dbReference type="SAM" id="SignalP"/>
    </source>
</evidence>
<feature type="binding site" description="axial binding residue" evidence="9">
    <location>
        <position position="38"/>
    </location>
    <ligand>
        <name>heme c</name>
        <dbReference type="ChEBI" id="CHEBI:61717"/>
        <label>1</label>
    </ligand>
    <ligandPart>
        <name>Fe</name>
        <dbReference type="ChEBI" id="CHEBI:18248"/>
    </ligandPart>
</feature>
<keyword evidence="3 8" id="KW-0349">Heme</keyword>
<accession>A0A0M4NJQ6</accession>
<evidence type="ECO:0000256" key="7">
    <source>
        <dbReference type="ARBA" id="ARBA00023004"/>
    </source>
</evidence>
<comment type="subcellular location">
    <subcellularLocation>
        <location evidence="1">Periplasm</location>
    </subcellularLocation>
</comment>
<feature type="signal peptide" evidence="10">
    <location>
        <begin position="1"/>
        <end position="23"/>
    </location>
</feature>
<dbReference type="GO" id="GO:0020037">
    <property type="term" value="F:heme binding"/>
    <property type="evidence" value="ECO:0007669"/>
    <property type="project" value="InterPro"/>
</dbReference>
<dbReference type="PROSITE" id="PS51007">
    <property type="entry name" value="CYTC"/>
    <property type="match status" value="1"/>
</dbReference>
<comment type="PTM">
    <text evidence="8">Binds 2 heme c groups covalently per subunit.</text>
</comment>
<dbReference type="OrthoDB" id="188778at2"/>
<evidence type="ECO:0000256" key="5">
    <source>
        <dbReference type="ARBA" id="ARBA00022764"/>
    </source>
</evidence>
<feature type="chain" id="PRO_5005799054" description="Cytochrome c domain-containing protein" evidence="10">
    <location>
        <begin position="24"/>
        <end position="195"/>
    </location>
</feature>
<evidence type="ECO:0000256" key="8">
    <source>
        <dbReference type="PIRSR" id="PIRSR000005-1"/>
    </source>
</evidence>
<sequence length="195" mass="20920">MKDTIIKSTLLVATLALGSYAQAAPSGQALGYTCAGCHGTNGASTGNAIPSIAGLSETYMVETMNAYKSGDKASTIMGRIAKGYSEEDIENMAGFFAEQEVHKNTNQSFDAAKANAGQALHEKYCDKCHTEGGTVADDDAGQLSGNAKLFMQYSLADFHDGSRDMEKKMAKKMKRMMKKDSDAFDKLVNYYTSGQ</sequence>
<keyword evidence="10" id="KW-0732">Signal</keyword>
<feature type="domain" description="Cytochrome c" evidence="11">
    <location>
        <begin position="22"/>
        <end position="100"/>
    </location>
</feature>
<keyword evidence="6" id="KW-0249">Electron transport</keyword>
<dbReference type="GO" id="GO:0005506">
    <property type="term" value="F:iron ion binding"/>
    <property type="evidence" value="ECO:0007669"/>
    <property type="project" value="InterPro"/>
</dbReference>
<keyword evidence="5" id="KW-0574">Periplasm</keyword>
<evidence type="ECO:0000256" key="1">
    <source>
        <dbReference type="ARBA" id="ARBA00004418"/>
    </source>
</evidence>
<dbReference type="PANTHER" id="PTHR33751:SF9">
    <property type="entry name" value="CYTOCHROME C4"/>
    <property type="match status" value="1"/>
</dbReference>
<dbReference type="KEGG" id="tho:SP60_06930"/>
<feature type="binding site" description="covalent" evidence="8">
    <location>
        <position position="37"/>
    </location>
    <ligand>
        <name>heme c</name>
        <dbReference type="ChEBI" id="CHEBI:61717"/>
        <label>1</label>
    </ligand>
</feature>
<keyword evidence="7 9" id="KW-0408">Iron</keyword>
<dbReference type="Gene3D" id="1.10.760.10">
    <property type="entry name" value="Cytochrome c-like domain"/>
    <property type="match status" value="2"/>
</dbReference>
<evidence type="ECO:0000256" key="6">
    <source>
        <dbReference type="ARBA" id="ARBA00022982"/>
    </source>
</evidence>
<feature type="binding site" description="covalent" evidence="8">
    <location>
        <position position="34"/>
    </location>
    <ligand>
        <name>heme c</name>
        <dbReference type="ChEBI" id="CHEBI:61717"/>
        <label>1</label>
    </ligand>
</feature>
<dbReference type="InterPro" id="IPR024167">
    <property type="entry name" value="Cytochrome_c4-like"/>
</dbReference>
<dbReference type="GO" id="GO:0009055">
    <property type="term" value="F:electron transfer activity"/>
    <property type="evidence" value="ECO:0007669"/>
    <property type="project" value="InterPro"/>
</dbReference>
<dbReference type="PATRIC" id="fig|1705394.5.peg.1383"/>
<dbReference type="Pfam" id="PF00034">
    <property type="entry name" value="Cytochrom_C"/>
    <property type="match status" value="1"/>
</dbReference>
<gene>
    <name evidence="12" type="ORF">SP60_06930</name>
</gene>
<dbReference type="EMBL" id="CP010552">
    <property type="protein sequence ID" value="ALE52950.1"/>
    <property type="molecule type" value="Genomic_DNA"/>
</dbReference>
<dbReference type="InterPro" id="IPR036909">
    <property type="entry name" value="Cyt_c-like_dom_sf"/>
</dbReference>
<dbReference type="GO" id="GO:0042597">
    <property type="term" value="C:periplasmic space"/>
    <property type="evidence" value="ECO:0007669"/>
    <property type="project" value="UniProtKB-SubCell"/>
</dbReference>
<evidence type="ECO:0000259" key="11">
    <source>
        <dbReference type="PROSITE" id="PS51007"/>
    </source>
</evidence>
<evidence type="ECO:0000313" key="13">
    <source>
        <dbReference type="Proteomes" id="UP000058020"/>
    </source>
</evidence>